<keyword evidence="4" id="KW-1185">Reference proteome</keyword>
<dbReference type="EMBL" id="CP089983">
    <property type="protein sequence ID" value="WXB05728.1"/>
    <property type="molecule type" value="Genomic_DNA"/>
</dbReference>
<feature type="region of interest" description="Disordered" evidence="1">
    <location>
        <begin position="27"/>
        <end position="52"/>
    </location>
</feature>
<reference evidence="3" key="1">
    <citation type="submission" date="2021-12" db="EMBL/GenBank/DDBJ databases">
        <title>Discovery of the Pendulisporaceae a myxobacterial family with distinct sporulation behavior and unique specialized metabolism.</title>
        <authorList>
            <person name="Garcia R."/>
            <person name="Popoff A."/>
            <person name="Bader C.D."/>
            <person name="Loehr J."/>
            <person name="Walesch S."/>
            <person name="Walt C."/>
            <person name="Boldt J."/>
            <person name="Bunk B."/>
            <person name="Haeckl F.J.F.P.J."/>
            <person name="Gunesch A.P."/>
            <person name="Birkelbach J."/>
            <person name="Nuebel U."/>
            <person name="Pietschmann T."/>
            <person name="Bach T."/>
            <person name="Mueller R."/>
        </authorList>
    </citation>
    <scope>NUCLEOTIDE SEQUENCE</scope>
    <source>
        <strain evidence="3">MSr11367</strain>
    </source>
</reference>
<dbReference type="Proteomes" id="UP001374803">
    <property type="component" value="Chromosome"/>
</dbReference>
<evidence type="ECO:0000256" key="2">
    <source>
        <dbReference type="SAM" id="SignalP"/>
    </source>
</evidence>
<gene>
    <name evidence="3" type="ORF">LVJ94_00420</name>
</gene>
<dbReference type="PROSITE" id="PS51257">
    <property type="entry name" value="PROKAR_LIPOPROTEIN"/>
    <property type="match status" value="1"/>
</dbReference>
<evidence type="ECO:0000313" key="3">
    <source>
        <dbReference type="EMBL" id="WXB05728.1"/>
    </source>
</evidence>
<accession>A0ABZ2L711</accession>
<dbReference type="RefSeq" id="WP_394835374.1">
    <property type="nucleotide sequence ID" value="NZ_CP089929.1"/>
</dbReference>
<keyword evidence="2" id="KW-0732">Signal</keyword>
<feature type="chain" id="PRO_5046174474" description="Cytochrome c domain-containing protein" evidence="2">
    <location>
        <begin position="23"/>
        <end position="179"/>
    </location>
</feature>
<sequence length="179" mass="18535">MKTRLLLIALITAIAGMGTSLAACSSDDDNNNTGGDAGKDSSPQQDSGPGDDVTFSDVYDQVISQRCIGCHSTTFPDGGARNPSGGLVLKGKDIAYQNLINKEAPGGPCKPDPVTDAGTTWKLVEPNNVAKSLLHSKVSSDAPKCGARMPLTPQGGTPNPLNATQIKLIEDWIATGAKE</sequence>
<proteinExistence type="predicted"/>
<evidence type="ECO:0008006" key="5">
    <source>
        <dbReference type="Google" id="ProtNLM"/>
    </source>
</evidence>
<name>A0ABZ2L711_9BACT</name>
<evidence type="ECO:0000256" key="1">
    <source>
        <dbReference type="SAM" id="MobiDB-lite"/>
    </source>
</evidence>
<feature type="signal peptide" evidence="2">
    <location>
        <begin position="1"/>
        <end position="22"/>
    </location>
</feature>
<protein>
    <recommendedName>
        <fullName evidence="5">Cytochrome c domain-containing protein</fullName>
    </recommendedName>
</protein>
<evidence type="ECO:0000313" key="4">
    <source>
        <dbReference type="Proteomes" id="UP001374803"/>
    </source>
</evidence>
<organism evidence="3 4">
    <name type="scientific">Pendulispora rubella</name>
    <dbReference type="NCBI Taxonomy" id="2741070"/>
    <lineage>
        <taxon>Bacteria</taxon>
        <taxon>Pseudomonadati</taxon>
        <taxon>Myxococcota</taxon>
        <taxon>Myxococcia</taxon>
        <taxon>Myxococcales</taxon>
        <taxon>Sorangiineae</taxon>
        <taxon>Pendulisporaceae</taxon>
        <taxon>Pendulispora</taxon>
    </lineage>
</organism>